<dbReference type="EC" id="2.1.1.37" evidence="7"/>
<comment type="similarity">
    <text evidence="5 6">Belongs to the class I-like SAM-binding methyltransferase superfamily. C5-methyltransferase family.</text>
</comment>
<gene>
    <name evidence="8" type="ORF">F8144_29190</name>
</gene>
<dbReference type="Proteomes" id="UP000442990">
    <property type="component" value="Unassembled WGS sequence"/>
</dbReference>
<evidence type="ECO:0000256" key="4">
    <source>
        <dbReference type="ARBA" id="ARBA00022747"/>
    </source>
</evidence>
<dbReference type="Gene3D" id="3.90.120.10">
    <property type="entry name" value="DNA Methylase, subunit A, domain 2"/>
    <property type="match status" value="1"/>
</dbReference>
<dbReference type="InterPro" id="IPR050390">
    <property type="entry name" value="C5-Methyltransferase"/>
</dbReference>
<dbReference type="PANTHER" id="PTHR10629">
    <property type="entry name" value="CYTOSINE-SPECIFIC METHYLTRANSFERASE"/>
    <property type="match status" value="1"/>
</dbReference>
<evidence type="ECO:0000256" key="3">
    <source>
        <dbReference type="ARBA" id="ARBA00022691"/>
    </source>
</evidence>
<dbReference type="GO" id="GO:0044027">
    <property type="term" value="P:negative regulation of gene expression via chromosomal CpG island methylation"/>
    <property type="evidence" value="ECO:0007669"/>
    <property type="project" value="TreeGrafter"/>
</dbReference>
<dbReference type="PROSITE" id="PS51679">
    <property type="entry name" value="SAM_MT_C5"/>
    <property type="match status" value="1"/>
</dbReference>
<dbReference type="EMBL" id="WBKG01000029">
    <property type="protein sequence ID" value="KAB1983428.1"/>
    <property type="molecule type" value="Genomic_DNA"/>
</dbReference>
<keyword evidence="1 5" id="KW-0489">Methyltransferase</keyword>
<dbReference type="Gene3D" id="3.40.50.150">
    <property type="entry name" value="Vaccinia Virus protein VP39"/>
    <property type="match status" value="1"/>
</dbReference>
<dbReference type="GO" id="GO:0003677">
    <property type="term" value="F:DNA binding"/>
    <property type="evidence" value="ECO:0007669"/>
    <property type="project" value="TreeGrafter"/>
</dbReference>
<dbReference type="Pfam" id="PF00145">
    <property type="entry name" value="DNA_methylase"/>
    <property type="match status" value="1"/>
</dbReference>
<accession>A0A7J5D9I8</accession>
<organism evidence="8 9">
    <name type="scientific">Streptomyces triticiradicis</name>
    <dbReference type="NCBI Taxonomy" id="2651189"/>
    <lineage>
        <taxon>Bacteria</taxon>
        <taxon>Bacillati</taxon>
        <taxon>Actinomycetota</taxon>
        <taxon>Actinomycetes</taxon>
        <taxon>Kitasatosporales</taxon>
        <taxon>Streptomycetaceae</taxon>
        <taxon>Streptomyces</taxon>
    </lineage>
</organism>
<evidence type="ECO:0000256" key="1">
    <source>
        <dbReference type="ARBA" id="ARBA00022603"/>
    </source>
</evidence>
<keyword evidence="2 5" id="KW-0808">Transferase</keyword>
<evidence type="ECO:0000256" key="7">
    <source>
        <dbReference type="RuleBase" id="RU000417"/>
    </source>
</evidence>
<comment type="caution">
    <text evidence="8">The sequence shown here is derived from an EMBL/GenBank/DDBJ whole genome shotgun (WGS) entry which is preliminary data.</text>
</comment>
<evidence type="ECO:0000256" key="2">
    <source>
        <dbReference type="ARBA" id="ARBA00022679"/>
    </source>
</evidence>
<dbReference type="PROSITE" id="PS00094">
    <property type="entry name" value="C5_MTASE_1"/>
    <property type="match status" value="1"/>
</dbReference>
<dbReference type="InterPro" id="IPR029063">
    <property type="entry name" value="SAM-dependent_MTases_sf"/>
</dbReference>
<dbReference type="NCBIfam" id="TIGR00675">
    <property type="entry name" value="dcm"/>
    <property type="match status" value="1"/>
</dbReference>
<name>A0A7J5D9I8_9ACTN</name>
<dbReference type="RefSeq" id="WP_151472473.1">
    <property type="nucleotide sequence ID" value="NZ_WBKG01000029.1"/>
</dbReference>
<dbReference type="GO" id="GO:0032259">
    <property type="term" value="P:methylation"/>
    <property type="evidence" value="ECO:0007669"/>
    <property type="project" value="UniProtKB-KW"/>
</dbReference>
<keyword evidence="4" id="KW-0680">Restriction system</keyword>
<dbReference type="PRINTS" id="PR00105">
    <property type="entry name" value="C5METTRFRASE"/>
</dbReference>
<evidence type="ECO:0000313" key="9">
    <source>
        <dbReference type="Proteomes" id="UP000442990"/>
    </source>
</evidence>
<dbReference type="PANTHER" id="PTHR10629:SF52">
    <property type="entry name" value="DNA (CYTOSINE-5)-METHYLTRANSFERASE 1"/>
    <property type="match status" value="1"/>
</dbReference>
<feature type="active site" evidence="5">
    <location>
        <position position="96"/>
    </location>
</feature>
<evidence type="ECO:0000256" key="6">
    <source>
        <dbReference type="RuleBase" id="RU000416"/>
    </source>
</evidence>
<evidence type="ECO:0000256" key="5">
    <source>
        <dbReference type="PROSITE-ProRule" id="PRU01016"/>
    </source>
</evidence>
<dbReference type="AlphaFoldDB" id="A0A7J5D9I8"/>
<sequence>MSKTDGGPRRSGEKRPQPTAIDLFSGAGGASLGLVHAGFDLRLAVELHPMYGETHAANLPGQFLAADLKELDAEKIANTAGVGVEELDVLFAGPPCQGFSMLGSRVVWDERNNLFKEVLRVGSALKPKAIVIENVPGLVTLANGAYLRAILEGLKEIGYEASCAELLAAAYGAPQMRWRLIIIAWRKDLGIPHGYGFPQPSHGSSPIGRLLPNCSILPEELEGFVNTREALGDLPAIQAGEHTDVYSGVPETEYQKKMRHGLTTELHNHYAAALSAVNLERLALLKPGQDWRDLPHELLPAGMQRAKRKDHTRRYRRMTWNGIPRSVVTRFRDPKTGEYTHPEQNRTISIREAARLQGFPDSFIFHGTRSSQYEQVGNAVPVPLADAIAAEVKRCLSGELGTRLDKPFSRRPVPQIGIRGELIEQAMLQF</sequence>
<evidence type="ECO:0000313" key="8">
    <source>
        <dbReference type="EMBL" id="KAB1983428.1"/>
    </source>
</evidence>
<dbReference type="GO" id="GO:0009307">
    <property type="term" value="P:DNA restriction-modification system"/>
    <property type="evidence" value="ECO:0007669"/>
    <property type="project" value="UniProtKB-KW"/>
</dbReference>
<proteinExistence type="inferred from homology"/>
<comment type="catalytic activity">
    <reaction evidence="7">
        <text>a 2'-deoxycytidine in DNA + S-adenosyl-L-methionine = a 5-methyl-2'-deoxycytidine in DNA + S-adenosyl-L-homocysteine + H(+)</text>
        <dbReference type="Rhea" id="RHEA:13681"/>
        <dbReference type="Rhea" id="RHEA-COMP:11369"/>
        <dbReference type="Rhea" id="RHEA-COMP:11370"/>
        <dbReference type="ChEBI" id="CHEBI:15378"/>
        <dbReference type="ChEBI" id="CHEBI:57856"/>
        <dbReference type="ChEBI" id="CHEBI:59789"/>
        <dbReference type="ChEBI" id="CHEBI:85452"/>
        <dbReference type="ChEBI" id="CHEBI:85454"/>
        <dbReference type="EC" id="2.1.1.37"/>
    </reaction>
</comment>
<dbReference type="GO" id="GO:0003886">
    <property type="term" value="F:DNA (cytosine-5-)-methyltransferase activity"/>
    <property type="evidence" value="ECO:0007669"/>
    <property type="project" value="UniProtKB-EC"/>
</dbReference>
<dbReference type="InterPro" id="IPR018117">
    <property type="entry name" value="C5_DNA_meth_AS"/>
</dbReference>
<protein>
    <recommendedName>
        <fullName evidence="7">Cytosine-specific methyltransferase</fullName>
        <ecNumber evidence="7">2.1.1.37</ecNumber>
    </recommendedName>
</protein>
<keyword evidence="3 5" id="KW-0949">S-adenosyl-L-methionine</keyword>
<reference evidence="8 9" key="1">
    <citation type="submission" date="2019-09" db="EMBL/GenBank/DDBJ databases">
        <title>Isolation and identification of active actinomycetes.</title>
        <authorList>
            <person name="Yu Z."/>
            <person name="Han C."/>
            <person name="Yu B."/>
        </authorList>
    </citation>
    <scope>NUCLEOTIDE SEQUENCE [LARGE SCALE GENOMIC DNA]</scope>
    <source>
        <strain evidence="8 9">NEAU-H2</strain>
    </source>
</reference>
<keyword evidence="9" id="KW-1185">Reference proteome</keyword>
<dbReference type="InterPro" id="IPR001525">
    <property type="entry name" value="C5_MeTfrase"/>
</dbReference>
<dbReference type="SUPFAM" id="SSF53335">
    <property type="entry name" value="S-adenosyl-L-methionine-dependent methyltransferases"/>
    <property type="match status" value="1"/>
</dbReference>